<evidence type="ECO:0000256" key="1">
    <source>
        <dbReference type="ARBA" id="ARBA00006217"/>
    </source>
</evidence>
<comment type="caution">
    <text evidence="9">The sequence shown here is derived from an EMBL/GenBank/DDBJ whole genome shotgun (WGS) entry which is preliminary data.</text>
</comment>
<keyword evidence="5 8" id="KW-0456">Lyase</keyword>
<dbReference type="SMART" id="SM00947">
    <property type="entry name" value="Pro_CA"/>
    <property type="match status" value="1"/>
</dbReference>
<name>A0A2V2L8B6_9RHOB</name>
<comment type="cofactor">
    <cofactor evidence="7">
        <name>Zn(2+)</name>
        <dbReference type="ChEBI" id="CHEBI:29105"/>
    </cofactor>
    <text evidence="7">Binds 1 zinc ion per subunit.</text>
</comment>
<dbReference type="Pfam" id="PF00484">
    <property type="entry name" value="Pro_CA"/>
    <property type="match status" value="1"/>
</dbReference>
<dbReference type="CDD" id="cd00884">
    <property type="entry name" value="beta_CA_cladeB"/>
    <property type="match status" value="1"/>
</dbReference>
<dbReference type="Proteomes" id="UP000245680">
    <property type="component" value="Unassembled WGS sequence"/>
</dbReference>
<protein>
    <recommendedName>
        <fullName evidence="2 8">Carbonic anhydrase</fullName>
        <ecNumber evidence="2 8">4.2.1.1</ecNumber>
    </recommendedName>
    <alternativeName>
        <fullName evidence="8">Carbonate dehydratase</fullName>
    </alternativeName>
</protein>
<evidence type="ECO:0000256" key="6">
    <source>
        <dbReference type="ARBA" id="ARBA00048348"/>
    </source>
</evidence>
<feature type="binding site" evidence="7">
    <location>
        <position position="115"/>
    </location>
    <ligand>
        <name>Zn(2+)</name>
        <dbReference type="ChEBI" id="CHEBI:29105"/>
    </ligand>
</feature>
<dbReference type="AlphaFoldDB" id="A0A2V2L8B6"/>
<evidence type="ECO:0000313" key="9">
    <source>
        <dbReference type="EMBL" id="PWR01435.1"/>
    </source>
</evidence>
<keyword evidence="4 7" id="KW-0862">Zinc</keyword>
<dbReference type="EC" id="4.2.1.1" evidence="2 8"/>
<gene>
    <name evidence="9" type="ORF">DKT77_17165</name>
</gene>
<organism evidence="9 10">
    <name type="scientific">Meridianimarinicoccus roseus</name>
    <dbReference type="NCBI Taxonomy" id="2072018"/>
    <lineage>
        <taxon>Bacteria</taxon>
        <taxon>Pseudomonadati</taxon>
        <taxon>Pseudomonadota</taxon>
        <taxon>Alphaproteobacteria</taxon>
        <taxon>Rhodobacterales</taxon>
        <taxon>Paracoccaceae</taxon>
        <taxon>Meridianimarinicoccus</taxon>
    </lineage>
</organism>
<dbReference type="OrthoDB" id="9797527at2"/>
<evidence type="ECO:0000256" key="5">
    <source>
        <dbReference type="ARBA" id="ARBA00023239"/>
    </source>
</evidence>
<evidence type="ECO:0000256" key="7">
    <source>
        <dbReference type="PIRSR" id="PIRSR601765-1"/>
    </source>
</evidence>
<evidence type="ECO:0000256" key="2">
    <source>
        <dbReference type="ARBA" id="ARBA00012925"/>
    </source>
</evidence>
<proteinExistence type="inferred from homology"/>
<dbReference type="SUPFAM" id="SSF53056">
    <property type="entry name" value="beta-carbonic anhydrase, cab"/>
    <property type="match status" value="1"/>
</dbReference>
<keyword evidence="3 7" id="KW-0479">Metal-binding</keyword>
<feature type="binding site" evidence="7">
    <location>
        <position position="118"/>
    </location>
    <ligand>
        <name>Zn(2+)</name>
        <dbReference type="ChEBI" id="CHEBI:29105"/>
    </ligand>
</feature>
<dbReference type="Gene3D" id="3.40.1050.10">
    <property type="entry name" value="Carbonic anhydrase"/>
    <property type="match status" value="1"/>
</dbReference>
<dbReference type="PANTHER" id="PTHR11002:SF76">
    <property type="entry name" value="CARBONIC ANHYDRASE"/>
    <property type="match status" value="1"/>
</dbReference>
<dbReference type="InterPro" id="IPR045066">
    <property type="entry name" value="Beta_CA_cladeB"/>
</dbReference>
<comment type="similarity">
    <text evidence="1 8">Belongs to the beta-class carbonic anhydrase family.</text>
</comment>
<comment type="catalytic activity">
    <reaction evidence="6 8">
        <text>hydrogencarbonate + H(+) = CO2 + H2O</text>
        <dbReference type="Rhea" id="RHEA:10748"/>
        <dbReference type="ChEBI" id="CHEBI:15377"/>
        <dbReference type="ChEBI" id="CHEBI:15378"/>
        <dbReference type="ChEBI" id="CHEBI:16526"/>
        <dbReference type="ChEBI" id="CHEBI:17544"/>
        <dbReference type="EC" id="4.2.1.1"/>
    </reaction>
</comment>
<dbReference type="PROSITE" id="PS00705">
    <property type="entry name" value="PROK_CO2_ANHYDRASE_2"/>
    <property type="match status" value="1"/>
</dbReference>
<dbReference type="GO" id="GO:0015976">
    <property type="term" value="P:carbon utilization"/>
    <property type="evidence" value="ECO:0007669"/>
    <property type="project" value="InterPro"/>
</dbReference>
<accession>A0A2V2L8B6</accession>
<dbReference type="PANTHER" id="PTHR11002">
    <property type="entry name" value="CARBONIC ANHYDRASE"/>
    <property type="match status" value="1"/>
</dbReference>
<keyword evidence="10" id="KW-1185">Reference proteome</keyword>
<evidence type="ECO:0000256" key="3">
    <source>
        <dbReference type="ARBA" id="ARBA00022723"/>
    </source>
</evidence>
<dbReference type="EMBL" id="QGKU01000051">
    <property type="protein sequence ID" value="PWR01435.1"/>
    <property type="molecule type" value="Genomic_DNA"/>
</dbReference>
<feature type="binding site" evidence="7">
    <location>
        <position position="54"/>
    </location>
    <ligand>
        <name>Zn(2+)</name>
        <dbReference type="ChEBI" id="CHEBI:29105"/>
    </ligand>
</feature>
<dbReference type="InterPro" id="IPR001765">
    <property type="entry name" value="Carbonic_anhydrase"/>
</dbReference>
<dbReference type="GO" id="GO:0008270">
    <property type="term" value="F:zinc ion binding"/>
    <property type="evidence" value="ECO:0007669"/>
    <property type="project" value="UniProtKB-UniRule"/>
</dbReference>
<evidence type="ECO:0000313" key="10">
    <source>
        <dbReference type="Proteomes" id="UP000245680"/>
    </source>
</evidence>
<dbReference type="InterPro" id="IPR036874">
    <property type="entry name" value="Carbonic_anhydrase_sf"/>
</dbReference>
<feature type="binding site" evidence="7">
    <location>
        <position position="56"/>
    </location>
    <ligand>
        <name>Zn(2+)</name>
        <dbReference type="ChEBI" id="CHEBI:29105"/>
    </ligand>
</feature>
<evidence type="ECO:0000256" key="4">
    <source>
        <dbReference type="ARBA" id="ARBA00022833"/>
    </source>
</evidence>
<comment type="function">
    <text evidence="8">Reversible hydration of carbon dioxide.</text>
</comment>
<sequence length="223" mass="24907">MTTLAPPSFVTRPLPNYLIQRYRGWKAVDYSENQVWYRRLATEGQRPRCMVISCCDSRVHVTQLFGAEPGEFFMHRNIANLVPPYAPDTDHHGTSAAVEYAVNMLKVTNLIVMGHSMCGGVEGCRTMCSGHAPELERPESFVGRWLDILRPGFDRIKGIEDPQAQQTALEKQSVLVSLENLYTFPFVRDAVENGSLGLHGMWVDISSGELQMLDGATLGFTTV</sequence>
<evidence type="ECO:0000256" key="8">
    <source>
        <dbReference type="RuleBase" id="RU003956"/>
    </source>
</evidence>
<dbReference type="RefSeq" id="WP_109812902.1">
    <property type="nucleotide sequence ID" value="NZ_QGKU01000051.1"/>
</dbReference>
<dbReference type="GO" id="GO:0004089">
    <property type="term" value="F:carbonate dehydratase activity"/>
    <property type="evidence" value="ECO:0007669"/>
    <property type="project" value="UniProtKB-UniRule"/>
</dbReference>
<reference evidence="9 10" key="1">
    <citation type="submission" date="2018-05" db="EMBL/GenBank/DDBJ databases">
        <title>Rhodobacteraceae gen. nov., sp. nov. isolated from sea water.</title>
        <authorList>
            <person name="Ren Y."/>
        </authorList>
    </citation>
    <scope>NUCLEOTIDE SEQUENCE [LARGE SCALE GENOMIC DNA]</scope>
    <source>
        <strain evidence="9 10">TG-679</strain>
    </source>
</reference>
<dbReference type="InterPro" id="IPR015892">
    <property type="entry name" value="Carbonic_anhydrase_CS"/>
</dbReference>